<name>A0A8T3B3E7_DENNO</name>
<keyword evidence="3" id="KW-1185">Reference proteome</keyword>
<accession>A0A8T3B3E7</accession>
<organism evidence="1 3">
    <name type="scientific">Dendrobium nobile</name>
    <name type="common">Orchid</name>
    <dbReference type="NCBI Taxonomy" id="94219"/>
    <lineage>
        <taxon>Eukaryota</taxon>
        <taxon>Viridiplantae</taxon>
        <taxon>Streptophyta</taxon>
        <taxon>Embryophyta</taxon>
        <taxon>Tracheophyta</taxon>
        <taxon>Spermatophyta</taxon>
        <taxon>Magnoliopsida</taxon>
        <taxon>Liliopsida</taxon>
        <taxon>Asparagales</taxon>
        <taxon>Orchidaceae</taxon>
        <taxon>Epidendroideae</taxon>
        <taxon>Malaxideae</taxon>
        <taxon>Dendrobiinae</taxon>
        <taxon>Dendrobium</taxon>
    </lineage>
</organism>
<evidence type="ECO:0000313" key="3">
    <source>
        <dbReference type="Proteomes" id="UP000829196"/>
    </source>
</evidence>
<comment type="caution">
    <text evidence="1">The sequence shown here is derived from an EMBL/GenBank/DDBJ whole genome shotgun (WGS) entry which is preliminary data.</text>
</comment>
<gene>
    <name evidence="2" type="ORF">KFK09_006818</name>
    <name evidence="1" type="ORF">KFK09_017435</name>
</gene>
<evidence type="ECO:0000313" key="2">
    <source>
        <dbReference type="EMBL" id="KAI0519372.1"/>
    </source>
</evidence>
<dbReference type="Proteomes" id="UP000829196">
    <property type="component" value="Unassembled WGS sequence"/>
</dbReference>
<dbReference type="EMBL" id="JAGYWB010000006">
    <property type="protein sequence ID" value="KAI0519372.1"/>
    <property type="molecule type" value="Genomic_DNA"/>
</dbReference>
<protein>
    <submittedName>
        <fullName evidence="1">Uncharacterized protein</fullName>
    </submittedName>
</protein>
<dbReference type="EMBL" id="JAGYWB010000012">
    <property type="protein sequence ID" value="KAI0502482.1"/>
    <property type="molecule type" value="Genomic_DNA"/>
</dbReference>
<proteinExistence type="predicted"/>
<reference evidence="1" key="1">
    <citation type="journal article" date="2022" name="Front. Genet.">
        <title>Chromosome-Scale Assembly of the Dendrobium nobile Genome Provides Insights Into the Molecular Mechanism of the Biosynthesis of the Medicinal Active Ingredient of Dendrobium.</title>
        <authorList>
            <person name="Xu Q."/>
            <person name="Niu S.-C."/>
            <person name="Li K.-L."/>
            <person name="Zheng P.-J."/>
            <person name="Zhang X.-J."/>
            <person name="Jia Y."/>
            <person name="Liu Y."/>
            <person name="Niu Y.-X."/>
            <person name="Yu L.-H."/>
            <person name="Chen D.-F."/>
            <person name="Zhang G.-Q."/>
        </authorList>
    </citation>
    <scope>NUCLEOTIDE SEQUENCE</scope>
    <source>
        <tissue evidence="1">Leaf</tissue>
    </source>
</reference>
<dbReference type="AlphaFoldDB" id="A0A8T3B3E7"/>
<evidence type="ECO:0000313" key="1">
    <source>
        <dbReference type="EMBL" id="KAI0502482.1"/>
    </source>
</evidence>
<sequence>MNAGRNPVEALLIPQILQKSCSSLRIAPHLGLSNPRYLPEISPKSTVHAAPFTSIPENPSQASILAFSASIKRKGGLRTSTLPLDRTPSLNGFLP</sequence>